<protein>
    <submittedName>
        <fullName evidence="2">Alpha/beta hydrolase</fullName>
    </submittedName>
</protein>
<dbReference type="Pfam" id="PF12146">
    <property type="entry name" value="Hydrolase_4"/>
    <property type="match status" value="1"/>
</dbReference>
<dbReference type="InterPro" id="IPR000073">
    <property type="entry name" value="AB_hydrolase_1"/>
</dbReference>
<proteinExistence type="predicted"/>
<organism evidence="2 3">
    <name type="scientific">Cohnella suwonensis</name>
    <dbReference type="NCBI Taxonomy" id="696072"/>
    <lineage>
        <taxon>Bacteria</taxon>
        <taxon>Bacillati</taxon>
        <taxon>Bacillota</taxon>
        <taxon>Bacilli</taxon>
        <taxon>Bacillales</taxon>
        <taxon>Paenibacillaceae</taxon>
        <taxon>Cohnella</taxon>
    </lineage>
</organism>
<dbReference type="PANTHER" id="PTHR11614">
    <property type="entry name" value="PHOSPHOLIPASE-RELATED"/>
    <property type="match status" value="1"/>
</dbReference>
<feature type="domain" description="Serine aminopeptidase S33" evidence="1">
    <location>
        <begin position="28"/>
        <end position="258"/>
    </location>
</feature>
<dbReference type="Gene3D" id="3.40.50.1820">
    <property type="entry name" value="alpha/beta hydrolase"/>
    <property type="match status" value="1"/>
</dbReference>
<evidence type="ECO:0000313" key="2">
    <source>
        <dbReference type="EMBL" id="MFC5471488.1"/>
    </source>
</evidence>
<name>A0ABW0M3L8_9BACL</name>
<dbReference type="GO" id="GO:0016787">
    <property type="term" value="F:hydrolase activity"/>
    <property type="evidence" value="ECO:0007669"/>
    <property type="project" value="UniProtKB-KW"/>
</dbReference>
<dbReference type="RefSeq" id="WP_209745733.1">
    <property type="nucleotide sequence ID" value="NZ_JBHSMH010000101.1"/>
</dbReference>
<keyword evidence="3" id="KW-1185">Reference proteome</keyword>
<dbReference type="InterPro" id="IPR051044">
    <property type="entry name" value="MAG_DAG_Lipase"/>
</dbReference>
<dbReference type="InterPro" id="IPR029058">
    <property type="entry name" value="AB_hydrolase_fold"/>
</dbReference>
<dbReference type="PRINTS" id="PR00111">
    <property type="entry name" value="ABHYDROLASE"/>
</dbReference>
<dbReference type="EMBL" id="JBHSMH010000101">
    <property type="protein sequence ID" value="MFC5471488.1"/>
    <property type="molecule type" value="Genomic_DNA"/>
</dbReference>
<dbReference type="SUPFAM" id="SSF53474">
    <property type="entry name" value="alpha/beta-Hydrolases"/>
    <property type="match status" value="1"/>
</dbReference>
<evidence type="ECO:0000259" key="1">
    <source>
        <dbReference type="Pfam" id="PF12146"/>
    </source>
</evidence>
<gene>
    <name evidence="2" type="ORF">ACFPPD_22695</name>
</gene>
<dbReference type="Proteomes" id="UP001596105">
    <property type="component" value="Unassembled WGS sequence"/>
</dbReference>
<dbReference type="InterPro" id="IPR022742">
    <property type="entry name" value="Hydrolase_4"/>
</dbReference>
<comment type="caution">
    <text evidence="2">The sequence shown here is derived from an EMBL/GenBank/DDBJ whole genome shotgun (WGS) entry which is preliminary data.</text>
</comment>
<reference evidence="3" key="1">
    <citation type="journal article" date="2019" name="Int. J. Syst. Evol. Microbiol.">
        <title>The Global Catalogue of Microorganisms (GCM) 10K type strain sequencing project: providing services to taxonomists for standard genome sequencing and annotation.</title>
        <authorList>
            <consortium name="The Broad Institute Genomics Platform"/>
            <consortium name="The Broad Institute Genome Sequencing Center for Infectious Disease"/>
            <person name="Wu L."/>
            <person name="Ma J."/>
        </authorList>
    </citation>
    <scope>NUCLEOTIDE SEQUENCE [LARGE SCALE GENOMIC DNA]</scope>
    <source>
        <strain evidence="3">CCUG 57113</strain>
    </source>
</reference>
<evidence type="ECO:0000313" key="3">
    <source>
        <dbReference type="Proteomes" id="UP001596105"/>
    </source>
</evidence>
<sequence length="279" mass="31036">MAVSEGTFYGVNGVELFYRRILTSRETVRGAVIAVHGHGDHSRGLENLIEKLADSGYHVYAHDLRGHGRSPGVRGSIRKWEEYRGDLHAFRELVASETAGLPVYVMGHSLGGLISADYSLFYGQGISGLVLIAPAISYESPFFEKCLVVLMGKLKPDMTVQKNGSPDLLTQDPEIRNRLASDPLRHDTVTPGLGLGMMQAVSRVMKQAKSIQLPLLLQYGLGDEITPPGKLREFYHSVGSGDKQTYEYDAMRHRPFDDLGRERFFADMLSWLDRHTKAS</sequence>
<accession>A0ABW0M3L8</accession>
<keyword evidence="2" id="KW-0378">Hydrolase</keyword>